<name>A0ACC1T2H1_9APHY</name>
<evidence type="ECO:0000313" key="2">
    <source>
        <dbReference type="Proteomes" id="UP001148662"/>
    </source>
</evidence>
<sequence length="85" mass="8496">MSVPGYYPAFLVIAPQPGAYPYPQAQQAALPHGAYMYVPASMVAGPFAAGTSAAGPSAAGPSTARPSTAGPSIVFSWKCAPVPSL</sequence>
<evidence type="ECO:0000313" key="1">
    <source>
        <dbReference type="EMBL" id="KAJ3551259.1"/>
    </source>
</evidence>
<reference evidence="1" key="1">
    <citation type="submission" date="2022-07" db="EMBL/GenBank/DDBJ databases">
        <title>Genome Sequence of Phlebia brevispora.</title>
        <authorList>
            <person name="Buettner E."/>
        </authorList>
    </citation>
    <scope>NUCLEOTIDE SEQUENCE</scope>
    <source>
        <strain evidence="1">MPL23</strain>
    </source>
</reference>
<dbReference type="EMBL" id="JANHOG010000828">
    <property type="protein sequence ID" value="KAJ3551259.1"/>
    <property type="molecule type" value="Genomic_DNA"/>
</dbReference>
<comment type="caution">
    <text evidence="1">The sequence shown here is derived from an EMBL/GenBank/DDBJ whole genome shotgun (WGS) entry which is preliminary data.</text>
</comment>
<keyword evidence="2" id="KW-1185">Reference proteome</keyword>
<dbReference type="Proteomes" id="UP001148662">
    <property type="component" value="Unassembled WGS sequence"/>
</dbReference>
<proteinExistence type="predicted"/>
<gene>
    <name evidence="1" type="ORF">NM688_g4807</name>
</gene>
<organism evidence="1 2">
    <name type="scientific">Phlebia brevispora</name>
    <dbReference type="NCBI Taxonomy" id="194682"/>
    <lineage>
        <taxon>Eukaryota</taxon>
        <taxon>Fungi</taxon>
        <taxon>Dikarya</taxon>
        <taxon>Basidiomycota</taxon>
        <taxon>Agaricomycotina</taxon>
        <taxon>Agaricomycetes</taxon>
        <taxon>Polyporales</taxon>
        <taxon>Meruliaceae</taxon>
        <taxon>Phlebia</taxon>
    </lineage>
</organism>
<protein>
    <submittedName>
        <fullName evidence="1">Uncharacterized protein</fullName>
    </submittedName>
</protein>
<accession>A0ACC1T2H1</accession>